<reference evidence="5" key="1">
    <citation type="journal article" date="2019" name="Int. J. Syst. Evol. Microbiol.">
        <title>The Global Catalogue of Microorganisms (GCM) 10K type strain sequencing project: providing services to taxonomists for standard genome sequencing and annotation.</title>
        <authorList>
            <consortium name="The Broad Institute Genomics Platform"/>
            <consortium name="The Broad Institute Genome Sequencing Center for Infectious Disease"/>
            <person name="Wu L."/>
            <person name="Ma J."/>
        </authorList>
    </citation>
    <scope>NUCLEOTIDE SEQUENCE [LARGE SCALE GENOMIC DNA]</scope>
    <source>
        <strain evidence="5">JCM 31696</strain>
    </source>
</reference>
<dbReference type="PROSITE" id="PS51440">
    <property type="entry name" value="TIM_2"/>
    <property type="match status" value="1"/>
</dbReference>
<dbReference type="Proteomes" id="UP001597083">
    <property type="component" value="Unassembled WGS sequence"/>
</dbReference>
<evidence type="ECO:0000313" key="5">
    <source>
        <dbReference type="Proteomes" id="UP001597083"/>
    </source>
</evidence>
<evidence type="ECO:0000256" key="1">
    <source>
        <dbReference type="ARBA" id="ARBA00007422"/>
    </source>
</evidence>
<comment type="catalytic activity">
    <reaction evidence="3">
        <text>D-glyceraldehyde 3-phosphate = dihydroxyacetone phosphate</text>
        <dbReference type="Rhea" id="RHEA:18585"/>
        <dbReference type="ChEBI" id="CHEBI:57642"/>
        <dbReference type="ChEBI" id="CHEBI:59776"/>
        <dbReference type="EC" id="5.3.1.1"/>
    </reaction>
</comment>
<keyword evidence="3" id="KW-0324">Glycolysis</keyword>
<sequence length="66" mass="6851">AVRARIGELYDPEVAGETRILYGGSVKGSNVAGIMAQADVDGALVGGASLDAADFVRICRFRDLPV</sequence>
<comment type="subunit">
    <text evidence="3">Homodimer.</text>
</comment>
<comment type="pathway">
    <text evidence="3">Carbohydrate biosynthesis; gluconeogenesis.</text>
</comment>
<dbReference type="PANTHER" id="PTHR21139:SF42">
    <property type="entry name" value="TRIOSEPHOSPHATE ISOMERASE"/>
    <property type="match status" value="1"/>
</dbReference>
<evidence type="ECO:0000313" key="4">
    <source>
        <dbReference type="EMBL" id="MFD0853197.1"/>
    </source>
</evidence>
<comment type="subcellular location">
    <subcellularLocation>
        <location evidence="3">Cytoplasm</location>
    </subcellularLocation>
</comment>
<proteinExistence type="inferred from homology"/>
<keyword evidence="3" id="KW-0963">Cytoplasm</keyword>
<dbReference type="GO" id="GO:0016853">
    <property type="term" value="F:isomerase activity"/>
    <property type="evidence" value="ECO:0007669"/>
    <property type="project" value="UniProtKB-KW"/>
</dbReference>
<name>A0ABW3CGV3_9ACTN</name>
<comment type="caution">
    <text evidence="4">The sequence shown here is derived from an EMBL/GenBank/DDBJ whole genome shotgun (WGS) entry which is preliminary data.</text>
</comment>
<protein>
    <recommendedName>
        <fullName evidence="3">Triosephosphate isomerase</fullName>
        <ecNumber evidence="3">5.3.1.1</ecNumber>
    </recommendedName>
</protein>
<dbReference type="InterPro" id="IPR035990">
    <property type="entry name" value="TIM_sf"/>
</dbReference>
<gene>
    <name evidence="4" type="ORF">ACFQ07_13230</name>
</gene>
<dbReference type="Pfam" id="PF00121">
    <property type="entry name" value="TIM"/>
    <property type="match status" value="1"/>
</dbReference>
<comment type="similarity">
    <text evidence="1 3">Belongs to the triosephosphate isomerase family.</text>
</comment>
<organism evidence="4 5">
    <name type="scientific">Actinomadura adrarensis</name>
    <dbReference type="NCBI Taxonomy" id="1819600"/>
    <lineage>
        <taxon>Bacteria</taxon>
        <taxon>Bacillati</taxon>
        <taxon>Actinomycetota</taxon>
        <taxon>Actinomycetes</taxon>
        <taxon>Streptosporangiales</taxon>
        <taxon>Thermomonosporaceae</taxon>
        <taxon>Actinomadura</taxon>
    </lineage>
</organism>
<keyword evidence="5" id="KW-1185">Reference proteome</keyword>
<accession>A0ABW3CGV3</accession>
<dbReference type="EC" id="5.3.1.1" evidence="3"/>
<dbReference type="Gene3D" id="3.20.20.70">
    <property type="entry name" value="Aldolase class I"/>
    <property type="match status" value="1"/>
</dbReference>
<keyword evidence="3" id="KW-0312">Gluconeogenesis</keyword>
<dbReference type="SUPFAM" id="SSF51351">
    <property type="entry name" value="Triosephosphate isomerase (TIM)"/>
    <property type="match status" value="1"/>
</dbReference>
<dbReference type="PANTHER" id="PTHR21139">
    <property type="entry name" value="TRIOSEPHOSPHATE ISOMERASE"/>
    <property type="match status" value="1"/>
</dbReference>
<evidence type="ECO:0000256" key="3">
    <source>
        <dbReference type="RuleBase" id="RU363013"/>
    </source>
</evidence>
<feature type="non-terminal residue" evidence="4">
    <location>
        <position position="1"/>
    </location>
</feature>
<dbReference type="InterPro" id="IPR000652">
    <property type="entry name" value="Triosephosphate_isomerase"/>
</dbReference>
<dbReference type="InterPro" id="IPR013785">
    <property type="entry name" value="Aldolase_TIM"/>
</dbReference>
<comment type="pathway">
    <text evidence="3">Carbohydrate degradation; glycolysis; D-glyceraldehyde 3-phosphate from glycerone phosphate: step 1/1.</text>
</comment>
<dbReference type="EMBL" id="JBHTIR010001962">
    <property type="protein sequence ID" value="MFD0853197.1"/>
    <property type="molecule type" value="Genomic_DNA"/>
</dbReference>
<keyword evidence="2 3" id="KW-0413">Isomerase</keyword>
<evidence type="ECO:0000256" key="2">
    <source>
        <dbReference type="ARBA" id="ARBA00023235"/>
    </source>
</evidence>